<name>A0A0L0FUG3_9EUKA</name>
<dbReference type="AlphaFoldDB" id="A0A0L0FUG3"/>
<dbReference type="GeneID" id="25907641"/>
<evidence type="ECO:0000259" key="1">
    <source>
        <dbReference type="Pfam" id="PF06544"/>
    </source>
</evidence>
<organism evidence="2 3">
    <name type="scientific">Sphaeroforma arctica JP610</name>
    <dbReference type="NCBI Taxonomy" id="667725"/>
    <lineage>
        <taxon>Eukaryota</taxon>
        <taxon>Ichthyosporea</taxon>
        <taxon>Ichthyophonida</taxon>
        <taxon>Sphaeroforma</taxon>
    </lineage>
</organism>
<dbReference type="InterPro" id="IPR017359">
    <property type="entry name" value="Phi-like"/>
</dbReference>
<evidence type="ECO:0000313" key="3">
    <source>
        <dbReference type="Proteomes" id="UP000054560"/>
    </source>
</evidence>
<dbReference type="Proteomes" id="UP000054560">
    <property type="component" value="Unassembled WGS sequence"/>
</dbReference>
<protein>
    <recommendedName>
        <fullName evidence="1">Small nuclear ribonucleoprotein Prp3 C-terminal domain-containing protein</fullName>
    </recommendedName>
</protein>
<keyword evidence="3" id="KW-1185">Reference proteome</keyword>
<sequence>MVSSPSLAREIHSHLQSRVQEYMQQEGQNHSDGQRALGVFDIVTWITELLPSIAEMADAAEIEKRIEREVDTKAGGEEDKYVRQWMFFHHVYSKTKRIDIVAWAKELGLNGFLKSGKPGVVCLEGNDSAVREMLVIMGGWNWQIIKRKECHVISNSMESTGLQACFSGEGFLELKERDCGLVLEWLNTKSLGTEFMATLGLSYVP</sequence>
<dbReference type="RefSeq" id="XP_014154397.1">
    <property type="nucleotide sequence ID" value="XM_014298922.1"/>
</dbReference>
<gene>
    <name evidence="2" type="ORF">SARC_07137</name>
</gene>
<dbReference type="PANTHER" id="PTHR15955">
    <property type="entry name" value="RWD DOMAIN CONTAINING PROTEIN 2"/>
    <property type="match status" value="1"/>
</dbReference>
<dbReference type="OrthoDB" id="432412at2759"/>
<proteinExistence type="predicted"/>
<evidence type="ECO:0000313" key="2">
    <source>
        <dbReference type="EMBL" id="KNC80495.1"/>
    </source>
</evidence>
<dbReference type="eggNOG" id="ENOG502QR2G">
    <property type="taxonomic scope" value="Eukaryota"/>
</dbReference>
<dbReference type="EMBL" id="KQ242142">
    <property type="protein sequence ID" value="KNC80495.1"/>
    <property type="molecule type" value="Genomic_DNA"/>
</dbReference>
<dbReference type="Pfam" id="PF06544">
    <property type="entry name" value="Prp3_C"/>
    <property type="match status" value="1"/>
</dbReference>
<accession>A0A0L0FUG3</accession>
<dbReference type="PANTHER" id="PTHR15955:SF8">
    <property type="entry name" value="RWD DOMAIN-CONTAINING PROTEIN 2B-RELATED"/>
    <property type="match status" value="1"/>
</dbReference>
<dbReference type="InterPro" id="IPR010541">
    <property type="entry name" value="Prp3_C"/>
</dbReference>
<dbReference type="STRING" id="667725.A0A0L0FUG3"/>
<feature type="domain" description="Small nuclear ribonucleoprotein Prp3 C-terminal" evidence="1">
    <location>
        <begin position="85"/>
        <end position="146"/>
    </location>
</feature>
<dbReference type="CDD" id="cd24163">
    <property type="entry name" value="RWDD2_C"/>
    <property type="match status" value="1"/>
</dbReference>
<reference evidence="2 3" key="1">
    <citation type="submission" date="2011-02" db="EMBL/GenBank/DDBJ databases">
        <title>The Genome Sequence of Sphaeroforma arctica JP610.</title>
        <authorList>
            <consortium name="The Broad Institute Genome Sequencing Platform"/>
            <person name="Russ C."/>
            <person name="Cuomo C."/>
            <person name="Young S.K."/>
            <person name="Zeng Q."/>
            <person name="Gargeya S."/>
            <person name="Alvarado L."/>
            <person name="Berlin A."/>
            <person name="Chapman S.B."/>
            <person name="Chen Z."/>
            <person name="Freedman E."/>
            <person name="Gellesch M."/>
            <person name="Goldberg J."/>
            <person name="Griggs A."/>
            <person name="Gujja S."/>
            <person name="Heilman E."/>
            <person name="Heiman D."/>
            <person name="Howarth C."/>
            <person name="Mehta T."/>
            <person name="Neiman D."/>
            <person name="Pearson M."/>
            <person name="Roberts A."/>
            <person name="Saif S."/>
            <person name="Shea T."/>
            <person name="Shenoy N."/>
            <person name="Sisk P."/>
            <person name="Stolte C."/>
            <person name="Sykes S."/>
            <person name="White J."/>
            <person name="Yandava C."/>
            <person name="Burger G."/>
            <person name="Gray M.W."/>
            <person name="Holland P.W.H."/>
            <person name="King N."/>
            <person name="Lang F.B.F."/>
            <person name="Roger A.J."/>
            <person name="Ruiz-Trillo I."/>
            <person name="Haas B."/>
            <person name="Nusbaum C."/>
            <person name="Birren B."/>
        </authorList>
    </citation>
    <scope>NUCLEOTIDE SEQUENCE [LARGE SCALE GENOMIC DNA]</scope>
    <source>
        <strain evidence="2 3">JP610</strain>
    </source>
</reference>
<dbReference type="InterPro" id="IPR059181">
    <property type="entry name" value="RWDD2A-B_C"/>
</dbReference>